<dbReference type="AlphaFoldDB" id="A0AAW1GTG9"/>
<protein>
    <submittedName>
        <fullName evidence="1">Uncharacterized protein</fullName>
    </submittedName>
</protein>
<sequence length="100" mass="11698">MIRKSKKAMSTNFPSSKLDQIMGLKKLLPTHADYSLNSQVRLNNTVSYQYRYMHSDLQLSTTSSMEMSQVINTLESKDDMYSLEYLLRRHNKHCDELCKS</sequence>
<keyword evidence="2" id="KW-1185">Reference proteome</keyword>
<proteinExistence type="predicted"/>
<dbReference type="EMBL" id="JBDFQZ010000014">
    <property type="protein sequence ID" value="KAK9665716.1"/>
    <property type="molecule type" value="Genomic_DNA"/>
</dbReference>
<comment type="caution">
    <text evidence="1">The sequence shown here is derived from an EMBL/GenBank/DDBJ whole genome shotgun (WGS) entry which is preliminary data.</text>
</comment>
<dbReference type="Proteomes" id="UP001443914">
    <property type="component" value="Unassembled WGS sequence"/>
</dbReference>
<evidence type="ECO:0000313" key="2">
    <source>
        <dbReference type="Proteomes" id="UP001443914"/>
    </source>
</evidence>
<gene>
    <name evidence="1" type="ORF">RND81_14G130700</name>
</gene>
<accession>A0AAW1GTG9</accession>
<reference evidence="1" key="1">
    <citation type="submission" date="2024-03" db="EMBL/GenBank/DDBJ databases">
        <title>WGS assembly of Saponaria officinalis var. Norfolk2.</title>
        <authorList>
            <person name="Jenkins J."/>
            <person name="Shu S."/>
            <person name="Grimwood J."/>
            <person name="Barry K."/>
            <person name="Goodstein D."/>
            <person name="Schmutz J."/>
            <person name="Leebens-Mack J."/>
            <person name="Osbourn A."/>
        </authorList>
    </citation>
    <scope>NUCLEOTIDE SEQUENCE [LARGE SCALE GENOMIC DNA]</scope>
    <source>
        <strain evidence="1">JIC</strain>
    </source>
</reference>
<evidence type="ECO:0000313" key="1">
    <source>
        <dbReference type="EMBL" id="KAK9665716.1"/>
    </source>
</evidence>
<name>A0AAW1GTG9_SAPOF</name>
<organism evidence="1 2">
    <name type="scientific">Saponaria officinalis</name>
    <name type="common">Common soapwort</name>
    <name type="synonym">Lychnis saponaria</name>
    <dbReference type="NCBI Taxonomy" id="3572"/>
    <lineage>
        <taxon>Eukaryota</taxon>
        <taxon>Viridiplantae</taxon>
        <taxon>Streptophyta</taxon>
        <taxon>Embryophyta</taxon>
        <taxon>Tracheophyta</taxon>
        <taxon>Spermatophyta</taxon>
        <taxon>Magnoliopsida</taxon>
        <taxon>eudicotyledons</taxon>
        <taxon>Gunneridae</taxon>
        <taxon>Pentapetalae</taxon>
        <taxon>Caryophyllales</taxon>
        <taxon>Caryophyllaceae</taxon>
        <taxon>Caryophylleae</taxon>
        <taxon>Saponaria</taxon>
    </lineage>
</organism>